<dbReference type="InterPro" id="IPR040442">
    <property type="entry name" value="Pyrv_kinase-like_dom_sf"/>
</dbReference>
<dbReference type="InterPro" id="IPR005000">
    <property type="entry name" value="Aldolase/citrate-lyase_domain"/>
</dbReference>
<evidence type="ECO:0000256" key="2">
    <source>
        <dbReference type="ARBA" id="ARBA00005568"/>
    </source>
</evidence>
<dbReference type="Pfam" id="PF03328">
    <property type="entry name" value="HpcH_HpaI"/>
    <property type="match status" value="1"/>
</dbReference>
<dbReference type="RefSeq" id="WP_305109089.1">
    <property type="nucleotide sequence ID" value="NZ_JAUTWS010000195.1"/>
</dbReference>
<comment type="caution">
    <text evidence="7">The sequence shown here is derived from an EMBL/GenBank/DDBJ whole genome shotgun (WGS) entry which is preliminary data.</text>
</comment>
<comment type="similarity">
    <text evidence="2">Belongs to the HpcH/HpaI aldolase family.</text>
</comment>
<evidence type="ECO:0000259" key="6">
    <source>
        <dbReference type="Pfam" id="PF03328"/>
    </source>
</evidence>
<evidence type="ECO:0000256" key="4">
    <source>
        <dbReference type="ARBA" id="ARBA00022842"/>
    </source>
</evidence>
<dbReference type="Proteomes" id="UP001243009">
    <property type="component" value="Unassembled WGS sequence"/>
</dbReference>
<feature type="domain" description="HpcH/HpaI aldolase/citrate lyase" evidence="6">
    <location>
        <begin position="51"/>
        <end position="285"/>
    </location>
</feature>
<evidence type="ECO:0000313" key="8">
    <source>
        <dbReference type="Proteomes" id="UP001243009"/>
    </source>
</evidence>
<keyword evidence="4" id="KW-0460">Magnesium</keyword>
<evidence type="ECO:0000256" key="1">
    <source>
        <dbReference type="ARBA" id="ARBA00001946"/>
    </source>
</evidence>
<proteinExistence type="inferred from homology"/>
<comment type="cofactor">
    <cofactor evidence="1">
        <name>Mg(2+)</name>
        <dbReference type="ChEBI" id="CHEBI:18420"/>
    </cofactor>
</comment>
<dbReference type="GO" id="GO:0016829">
    <property type="term" value="F:lyase activity"/>
    <property type="evidence" value="ECO:0007669"/>
    <property type="project" value="UniProtKB-KW"/>
</dbReference>
<dbReference type="InterPro" id="IPR015813">
    <property type="entry name" value="Pyrv/PenolPyrv_kinase-like_dom"/>
</dbReference>
<sequence length="351" mass="37710">PWHAPFGRPVFRCASKRQSSTGGFDGRDSRERDRMASAAGRVVTDRRQRSELSVPASSGRFFAKAAASDADAVVLDLEDGVAPDRKEAARAAAIAAINGLDWGRRILSVRVNGIGTPWFHRDIVDVAEACPRLDRIVLPKAEEAFDIRFLAALLDGIERARGPGRRIGIAALVETPKGVGKVEEIAAAHPRVETVIFGLGDYMAEMRTPDDTVGLPNPDYAMPGDPPGLLDQWHYTLARIANACRAAGVLPIDAVYADYRDMAGLRASARRSRALGYAGKWAIHPDQLPVINEVFAPGEARIAWAHKVLALLARAEAEGAGAAGEGGVMVDTVHAWMAREILQQAGEDAQS</sequence>
<feature type="non-terminal residue" evidence="7">
    <location>
        <position position="1"/>
    </location>
</feature>
<feature type="compositionally biased region" description="Basic and acidic residues" evidence="5">
    <location>
        <begin position="25"/>
        <end position="35"/>
    </location>
</feature>
<dbReference type="PIRSF" id="PIRSF015582">
    <property type="entry name" value="Cit_lyase_B"/>
    <property type="match status" value="1"/>
</dbReference>
<dbReference type="EMBL" id="JAUTWS010000195">
    <property type="protein sequence ID" value="MDO9714253.1"/>
    <property type="molecule type" value="Genomic_DNA"/>
</dbReference>
<evidence type="ECO:0000256" key="3">
    <source>
        <dbReference type="ARBA" id="ARBA00022723"/>
    </source>
</evidence>
<evidence type="ECO:0000256" key="5">
    <source>
        <dbReference type="SAM" id="MobiDB-lite"/>
    </source>
</evidence>
<dbReference type="PANTHER" id="PTHR32308:SF10">
    <property type="entry name" value="CITRATE LYASE SUBUNIT BETA"/>
    <property type="match status" value="1"/>
</dbReference>
<protein>
    <submittedName>
        <fullName evidence="7">CoA ester lyase</fullName>
    </submittedName>
</protein>
<feature type="region of interest" description="Disordered" evidence="5">
    <location>
        <begin position="15"/>
        <end position="49"/>
    </location>
</feature>
<dbReference type="InterPro" id="IPR011206">
    <property type="entry name" value="Citrate_lyase_beta/mcl1/mcl2"/>
</dbReference>
<keyword evidence="3" id="KW-0479">Metal-binding</keyword>
<keyword evidence="8" id="KW-1185">Reference proteome</keyword>
<keyword evidence="7" id="KW-0456">Lyase</keyword>
<dbReference type="PANTHER" id="PTHR32308">
    <property type="entry name" value="LYASE BETA SUBUNIT, PUTATIVE (AFU_ORTHOLOGUE AFUA_4G13030)-RELATED"/>
    <property type="match status" value="1"/>
</dbReference>
<gene>
    <name evidence="7" type="ORF">Q7A36_38535</name>
</gene>
<evidence type="ECO:0000313" key="7">
    <source>
        <dbReference type="EMBL" id="MDO9714253.1"/>
    </source>
</evidence>
<accession>A0ABT9EDF4</accession>
<name>A0ABT9EDF4_9PROT</name>
<organism evidence="7 8">
    <name type="scientific">Paracraurococcus lichenis</name>
    <dbReference type="NCBI Taxonomy" id="3064888"/>
    <lineage>
        <taxon>Bacteria</taxon>
        <taxon>Pseudomonadati</taxon>
        <taxon>Pseudomonadota</taxon>
        <taxon>Alphaproteobacteria</taxon>
        <taxon>Acetobacterales</taxon>
        <taxon>Roseomonadaceae</taxon>
        <taxon>Paracraurococcus</taxon>
    </lineage>
</organism>
<dbReference type="Gene3D" id="3.20.20.60">
    <property type="entry name" value="Phosphoenolpyruvate-binding domains"/>
    <property type="match status" value="1"/>
</dbReference>
<reference evidence="7 8" key="1">
    <citation type="submission" date="2023-08" db="EMBL/GenBank/DDBJ databases">
        <title>The draft genome sequence of Paracraurococcus sp. LOR1-02.</title>
        <authorList>
            <person name="Kingkaew E."/>
            <person name="Tanasupawat S."/>
        </authorList>
    </citation>
    <scope>NUCLEOTIDE SEQUENCE [LARGE SCALE GENOMIC DNA]</scope>
    <source>
        <strain evidence="7 8">LOR1-02</strain>
    </source>
</reference>
<dbReference type="SUPFAM" id="SSF51621">
    <property type="entry name" value="Phosphoenolpyruvate/pyruvate domain"/>
    <property type="match status" value="1"/>
</dbReference>